<dbReference type="AlphaFoldDB" id="A0A124IFJ4"/>
<sequence>MNDEFEAAREAIIKERLAAGDSREDAEDEAEQYEWYGPRGVIFVPEEARWAKLAGAVDDVATEYLQPALDALERQKGNSELRGLFAHVNFNRIGGGGSGKGSAAALTDKRLAALIEHFGSIRLRGEDFEFPDMIGAAYEYLIKDFADSAGSKGGEYIRYALSEKVRHSATSGVSTGCFWWTRVGRRFGWLPGGWFWTRRLQWSRAWRGANSSPGIAGPVCDGRRGGSSRGRLAWRCLNLL</sequence>
<dbReference type="SUPFAM" id="SSF53335">
    <property type="entry name" value="S-adenosyl-L-methionine-dependent methyltransferases"/>
    <property type="match status" value="1"/>
</dbReference>
<dbReference type="GO" id="GO:0009307">
    <property type="term" value="P:DNA restriction-modification system"/>
    <property type="evidence" value="ECO:0007669"/>
    <property type="project" value="UniProtKB-KW"/>
</dbReference>
<comment type="catalytic activity">
    <reaction evidence="7">
        <text>a 2'-deoxyadenosine in DNA + S-adenosyl-L-methionine = an N(6)-methyl-2'-deoxyadenosine in DNA + S-adenosyl-L-homocysteine + H(+)</text>
        <dbReference type="Rhea" id="RHEA:15197"/>
        <dbReference type="Rhea" id="RHEA-COMP:12418"/>
        <dbReference type="Rhea" id="RHEA-COMP:12419"/>
        <dbReference type="ChEBI" id="CHEBI:15378"/>
        <dbReference type="ChEBI" id="CHEBI:57856"/>
        <dbReference type="ChEBI" id="CHEBI:59789"/>
        <dbReference type="ChEBI" id="CHEBI:90615"/>
        <dbReference type="ChEBI" id="CHEBI:90616"/>
        <dbReference type="EC" id="2.1.1.72"/>
    </reaction>
</comment>
<dbReference type="EC" id="2.1.1.72" evidence="2"/>
<gene>
    <name evidence="9" type="ORF">AQJ91_08390</name>
</gene>
<dbReference type="PANTHER" id="PTHR42933:SF3">
    <property type="entry name" value="TYPE I RESTRICTION ENZYME MJAVIII METHYLASE SUBUNIT"/>
    <property type="match status" value="1"/>
</dbReference>
<dbReference type="EMBL" id="LMXB01000023">
    <property type="protein sequence ID" value="KUO21602.1"/>
    <property type="molecule type" value="Genomic_DNA"/>
</dbReference>
<evidence type="ECO:0000256" key="3">
    <source>
        <dbReference type="ARBA" id="ARBA00022603"/>
    </source>
</evidence>
<proteinExistence type="inferred from homology"/>
<dbReference type="InterPro" id="IPR038333">
    <property type="entry name" value="T1MK-like_N_sf"/>
</dbReference>
<protein>
    <recommendedName>
        <fullName evidence="2">site-specific DNA-methyltransferase (adenine-specific)</fullName>
        <ecNumber evidence="2">2.1.1.72</ecNumber>
    </recommendedName>
</protein>
<organism evidence="9 10">
    <name type="scientific">Streptomyces dysideae</name>
    <dbReference type="NCBI Taxonomy" id="909626"/>
    <lineage>
        <taxon>Bacteria</taxon>
        <taxon>Bacillati</taxon>
        <taxon>Actinomycetota</taxon>
        <taxon>Actinomycetes</taxon>
        <taxon>Kitasatosporales</taxon>
        <taxon>Streptomycetaceae</taxon>
        <taxon>Streptomyces</taxon>
    </lineage>
</organism>
<keyword evidence="3" id="KW-0489">Methyltransferase</keyword>
<evidence type="ECO:0000313" key="9">
    <source>
        <dbReference type="EMBL" id="KUO21602.1"/>
    </source>
</evidence>
<keyword evidence="10" id="KW-1185">Reference proteome</keyword>
<dbReference type="Pfam" id="PF12161">
    <property type="entry name" value="HsdM_N"/>
    <property type="match status" value="1"/>
</dbReference>
<dbReference type="STRING" id="909626.AQJ91_08390"/>
<reference evidence="9 10" key="1">
    <citation type="submission" date="2015-10" db="EMBL/GenBank/DDBJ databases">
        <title>Draft genome sequence of Streptomyces sp. RV15, isolated from a marine sponge.</title>
        <authorList>
            <person name="Ruckert C."/>
            <person name="Abdelmohsen U.R."/>
            <person name="Winkler A."/>
            <person name="Hentschel U."/>
            <person name="Kalinowski J."/>
            <person name="Kampfer P."/>
            <person name="Glaeser S."/>
        </authorList>
    </citation>
    <scope>NUCLEOTIDE SEQUENCE [LARGE SCALE GENOMIC DNA]</scope>
    <source>
        <strain evidence="9 10">RV15</strain>
    </source>
</reference>
<evidence type="ECO:0000256" key="7">
    <source>
        <dbReference type="ARBA" id="ARBA00047942"/>
    </source>
</evidence>
<keyword evidence="4" id="KW-0808">Transferase</keyword>
<feature type="domain" description="N6 adenine-specific DNA methyltransferase N-terminal" evidence="8">
    <location>
        <begin position="2"/>
        <end position="98"/>
    </location>
</feature>
<evidence type="ECO:0000256" key="6">
    <source>
        <dbReference type="ARBA" id="ARBA00022747"/>
    </source>
</evidence>
<name>A0A124IFJ4_9ACTN</name>
<comment type="similarity">
    <text evidence="1">Belongs to the N(4)/N(6)-methyltransferase family.</text>
</comment>
<dbReference type="InterPro" id="IPR029063">
    <property type="entry name" value="SAM-dependent_MTases_sf"/>
</dbReference>
<evidence type="ECO:0000256" key="1">
    <source>
        <dbReference type="ARBA" id="ARBA00006594"/>
    </source>
</evidence>
<dbReference type="Gene3D" id="1.20.1260.30">
    <property type="match status" value="1"/>
</dbReference>
<evidence type="ECO:0000256" key="5">
    <source>
        <dbReference type="ARBA" id="ARBA00022691"/>
    </source>
</evidence>
<evidence type="ECO:0000313" key="10">
    <source>
        <dbReference type="Proteomes" id="UP000053260"/>
    </source>
</evidence>
<evidence type="ECO:0000259" key="8">
    <source>
        <dbReference type="Pfam" id="PF12161"/>
    </source>
</evidence>
<dbReference type="GO" id="GO:0032259">
    <property type="term" value="P:methylation"/>
    <property type="evidence" value="ECO:0007669"/>
    <property type="project" value="UniProtKB-KW"/>
</dbReference>
<keyword evidence="5" id="KW-0949">S-adenosyl-L-methionine</keyword>
<dbReference type="PANTHER" id="PTHR42933">
    <property type="entry name" value="SLR6095 PROTEIN"/>
    <property type="match status" value="1"/>
</dbReference>
<dbReference type="GO" id="GO:0009007">
    <property type="term" value="F:site-specific DNA-methyltransferase (adenine-specific) activity"/>
    <property type="evidence" value="ECO:0007669"/>
    <property type="project" value="UniProtKB-EC"/>
</dbReference>
<comment type="caution">
    <text evidence="9">The sequence shown here is derived from an EMBL/GenBank/DDBJ whole genome shotgun (WGS) entry which is preliminary data.</text>
</comment>
<dbReference type="Proteomes" id="UP000053260">
    <property type="component" value="Unassembled WGS sequence"/>
</dbReference>
<dbReference type="InterPro" id="IPR051537">
    <property type="entry name" value="DNA_Adenine_Mtase"/>
</dbReference>
<accession>A0A124IFJ4</accession>
<evidence type="ECO:0000256" key="4">
    <source>
        <dbReference type="ARBA" id="ARBA00022679"/>
    </source>
</evidence>
<keyword evidence="6" id="KW-0680">Restriction system</keyword>
<dbReference type="InterPro" id="IPR022749">
    <property type="entry name" value="D12N6_MeTrfase_N"/>
</dbReference>
<evidence type="ECO:0000256" key="2">
    <source>
        <dbReference type="ARBA" id="ARBA00011900"/>
    </source>
</evidence>